<comment type="caution">
    <text evidence="2">The sequence shown here is derived from an EMBL/GenBank/DDBJ whole genome shotgun (WGS) entry which is preliminary data.</text>
</comment>
<protein>
    <submittedName>
        <fullName evidence="2">Uncharacterized protein</fullName>
    </submittedName>
</protein>
<dbReference type="Proteomes" id="UP000673691">
    <property type="component" value="Unassembled WGS sequence"/>
</dbReference>
<evidence type="ECO:0000313" key="2">
    <source>
        <dbReference type="EMBL" id="KAG5456214.1"/>
    </source>
</evidence>
<accession>A0A8H7ZN74</accession>
<proteinExistence type="predicted"/>
<gene>
    <name evidence="2" type="ORF">BJ554DRAFT_4108</name>
</gene>
<feature type="non-terminal residue" evidence="2">
    <location>
        <position position="1"/>
    </location>
</feature>
<feature type="region of interest" description="Disordered" evidence="1">
    <location>
        <begin position="90"/>
        <end position="190"/>
    </location>
</feature>
<reference evidence="2 3" key="1">
    <citation type="journal article" name="Sci. Rep.">
        <title>Genome-scale phylogenetic analyses confirm Olpidium as the closest living zoosporic fungus to the non-flagellated, terrestrial fungi.</title>
        <authorList>
            <person name="Chang Y."/>
            <person name="Rochon D."/>
            <person name="Sekimoto S."/>
            <person name="Wang Y."/>
            <person name="Chovatia M."/>
            <person name="Sandor L."/>
            <person name="Salamov A."/>
            <person name="Grigoriev I.V."/>
            <person name="Stajich J.E."/>
            <person name="Spatafora J.W."/>
        </authorList>
    </citation>
    <scope>NUCLEOTIDE SEQUENCE [LARGE SCALE GENOMIC DNA]</scope>
    <source>
        <strain evidence="2">S191</strain>
    </source>
</reference>
<feature type="region of interest" description="Disordered" evidence="1">
    <location>
        <begin position="1"/>
        <end position="61"/>
    </location>
</feature>
<feature type="compositionally biased region" description="Basic residues" evidence="1">
    <location>
        <begin position="51"/>
        <end position="60"/>
    </location>
</feature>
<sequence>PPPPPPPNSRLCGQWCSASTASSPRADPREVDRNGNPPVPPDRFAVGAGVRLRHGRRARRPFPAISLLRQKRGGGLVVPVLSRGFLRRRAARLDEKDRRRAPMDEVQVGGGRAVEPADRSRPGRAASDRGRTGCGRGSPLEEQGKDGEDRGHHHQQRPQFVEGQRAAGKPGRKDEQGKARRRRRAATTAL</sequence>
<organism evidence="2 3">
    <name type="scientific">Olpidium bornovanus</name>
    <dbReference type="NCBI Taxonomy" id="278681"/>
    <lineage>
        <taxon>Eukaryota</taxon>
        <taxon>Fungi</taxon>
        <taxon>Fungi incertae sedis</taxon>
        <taxon>Olpidiomycota</taxon>
        <taxon>Olpidiomycotina</taxon>
        <taxon>Olpidiomycetes</taxon>
        <taxon>Olpidiales</taxon>
        <taxon>Olpidiaceae</taxon>
        <taxon>Olpidium</taxon>
    </lineage>
</organism>
<evidence type="ECO:0000256" key="1">
    <source>
        <dbReference type="SAM" id="MobiDB-lite"/>
    </source>
</evidence>
<name>A0A8H7ZN74_9FUNG</name>
<feature type="compositionally biased region" description="Basic and acidic residues" evidence="1">
    <location>
        <begin position="142"/>
        <end position="151"/>
    </location>
</feature>
<dbReference type="EMBL" id="JAEFCI010012096">
    <property type="protein sequence ID" value="KAG5456214.1"/>
    <property type="molecule type" value="Genomic_DNA"/>
</dbReference>
<feature type="compositionally biased region" description="Basic and acidic residues" evidence="1">
    <location>
        <begin position="115"/>
        <end position="131"/>
    </location>
</feature>
<feature type="compositionally biased region" description="Basic residues" evidence="1">
    <location>
        <begin position="179"/>
        <end position="190"/>
    </location>
</feature>
<evidence type="ECO:0000313" key="3">
    <source>
        <dbReference type="Proteomes" id="UP000673691"/>
    </source>
</evidence>
<dbReference type="AlphaFoldDB" id="A0A8H7ZN74"/>
<feature type="compositionally biased region" description="Basic and acidic residues" evidence="1">
    <location>
        <begin position="91"/>
        <end position="103"/>
    </location>
</feature>
<keyword evidence="3" id="KW-1185">Reference proteome</keyword>